<evidence type="ECO:0000313" key="1">
    <source>
        <dbReference type="EMBL" id="MBF8808040.1"/>
    </source>
</evidence>
<comment type="caution">
    <text evidence="1">The sequence shown here is derived from an EMBL/GenBank/DDBJ whole genome shotgun (WGS) entry which is preliminary data.</text>
</comment>
<gene>
    <name evidence="1" type="ORF">IC227_06495</name>
</gene>
<dbReference type="AlphaFoldDB" id="A0A931B0A7"/>
<sequence length="106" mass="12655">MERFNQELELFKEVKLKEMEINDIYYSTILQNNSRDADNNNVTTYIKNGLNKGVVTLNSMSENIKELKNKIQWKTDSILQKQARINQINTSFFKWFINLFTKKKND</sequence>
<dbReference type="EMBL" id="JADAKE010000016">
    <property type="protein sequence ID" value="MBF8808040.1"/>
    <property type="molecule type" value="Genomic_DNA"/>
</dbReference>
<protein>
    <submittedName>
        <fullName evidence="1">Uncharacterized protein</fullName>
    </submittedName>
</protein>
<reference evidence="1" key="1">
    <citation type="submission" date="2020-09" db="EMBL/GenBank/DDBJ databases">
        <title>Genomic insights into the novelty and pathogenicity of a unique biofilm-forming Enterococcus sp. bacteria (Enterococcus lacertideformus) identified in reptiles.</title>
        <authorList>
            <person name="Agius J.E."/>
            <person name="Phalen D.N."/>
            <person name="Rose K."/>
            <person name="Eden J.-S."/>
        </authorList>
    </citation>
    <scope>NUCLEOTIDE SEQUENCE</scope>
    <source>
        <strain evidence="1">PHRS 0518</strain>
    </source>
</reference>
<evidence type="ECO:0000313" key="2">
    <source>
        <dbReference type="Proteomes" id="UP000637757"/>
    </source>
</evidence>
<organism evidence="1 2">
    <name type="scientific">Enterococcus lacertideformus</name>
    <dbReference type="NCBI Taxonomy" id="2771493"/>
    <lineage>
        <taxon>Bacteria</taxon>
        <taxon>Bacillati</taxon>
        <taxon>Bacillota</taxon>
        <taxon>Bacilli</taxon>
        <taxon>Lactobacillales</taxon>
        <taxon>Enterococcaceae</taxon>
        <taxon>Enterococcus</taxon>
    </lineage>
</organism>
<accession>A0A931B0A7</accession>
<name>A0A931B0A7_9ENTE</name>
<dbReference type="Proteomes" id="UP000637757">
    <property type="component" value="Unassembled WGS sequence"/>
</dbReference>
<keyword evidence="2" id="KW-1185">Reference proteome</keyword>
<proteinExistence type="predicted"/>